<name>A0A8J6DN86_GALPY</name>
<proteinExistence type="inferred from homology"/>
<evidence type="ECO:0000256" key="2">
    <source>
        <dbReference type="ARBA" id="ARBA00010205"/>
    </source>
</evidence>
<keyword evidence="7" id="KW-0234">DNA repair</keyword>
<evidence type="ECO:0000256" key="8">
    <source>
        <dbReference type="ARBA" id="ARBA00023242"/>
    </source>
</evidence>
<dbReference type="EMBL" id="JAGFMF010011747">
    <property type="protein sequence ID" value="KAG8514371.1"/>
    <property type="molecule type" value="Genomic_DNA"/>
</dbReference>
<comment type="caution">
    <text evidence="11">The sequence shown here is derived from an EMBL/GenBank/DDBJ whole genome shotgun (WGS) entry which is preliminary data.</text>
</comment>
<keyword evidence="8" id="KW-0539">Nucleus</keyword>
<comment type="subcellular location">
    <subcellularLocation>
        <location evidence="1">Nucleus</location>
    </subcellularLocation>
</comment>
<dbReference type="GO" id="GO:0003697">
    <property type="term" value="F:single-stranded DNA binding"/>
    <property type="evidence" value="ECO:0007669"/>
    <property type="project" value="TreeGrafter"/>
</dbReference>
<evidence type="ECO:0000256" key="10">
    <source>
        <dbReference type="SAM" id="MobiDB-lite"/>
    </source>
</evidence>
<evidence type="ECO:0000256" key="3">
    <source>
        <dbReference type="ARBA" id="ARBA00022722"/>
    </source>
</evidence>
<gene>
    <name evidence="11" type="ORF">J0S82_003247</name>
</gene>
<dbReference type="AlphaFoldDB" id="A0A8J6DN86"/>
<reference evidence="11" key="1">
    <citation type="journal article" date="2021" name="Evol. Appl.">
        <title>The genome of the Pyrenean desman and the effects of bottlenecks and inbreeding on the genomic landscape of an endangered species.</title>
        <authorList>
            <person name="Escoda L."/>
            <person name="Castresana J."/>
        </authorList>
    </citation>
    <scope>NUCLEOTIDE SEQUENCE</scope>
    <source>
        <strain evidence="11">IBE-C5619</strain>
    </source>
</reference>
<evidence type="ECO:0000313" key="12">
    <source>
        <dbReference type="Proteomes" id="UP000700334"/>
    </source>
</evidence>
<evidence type="ECO:0000256" key="6">
    <source>
        <dbReference type="ARBA" id="ARBA00022839"/>
    </source>
</evidence>
<feature type="compositionally biased region" description="Basic and acidic residues" evidence="10">
    <location>
        <begin position="167"/>
        <end position="178"/>
    </location>
</feature>
<keyword evidence="3" id="KW-0540">Nuclease</keyword>
<dbReference type="PANTHER" id="PTHR12415:SF0">
    <property type="entry name" value="TYROSYL-DNA PHOSPHODIESTERASE 1"/>
    <property type="match status" value="1"/>
</dbReference>
<dbReference type="Gene3D" id="3.30.870.10">
    <property type="entry name" value="Endonuclease Chain A"/>
    <property type="match status" value="1"/>
</dbReference>
<comment type="similarity">
    <text evidence="2">Belongs to the tyrosyl-DNA phosphodiesterase family.</text>
</comment>
<protein>
    <submittedName>
        <fullName evidence="11">Tyrosyl-DNA phosphodiesterase 1</fullName>
    </submittedName>
</protein>
<evidence type="ECO:0000256" key="4">
    <source>
        <dbReference type="ARBA" id="ARBA00022763"/>
    </source>
</evidence>
<organism evidence="11 12">
    <name type="scientific">Galemys pyrenaicus</name>
    <name type="common">Iberian desman</name>
    <name type="synonym">Pyrenean desman</name>
    <dbReference type="NCBI Taxonomy" id="202257"/>
    <lineage>
        <taxon>Eukaryota</taxon>
        <taxon>Metazoa</taxon>
        <taxon>Chordata</taxon>
        <taxon>Craniata</taxon>
        <taxon>Vertebrata</taxon>
        <taxon>Euteleostomi</taxon>
        <taxon>Mammalia</taxon>
        <taxon>Eutheria</taxon>
        <taxon>Laurasiatheria</taxon>
        <taxon>Eulipotyphla</taxon>
        <taxon>Talpidae</taxon>
        <taxon>Galemys</taxon>
    </lineage>
</organism>
<dbReference type="OrthoDB" id="47785at2759"/>
<keyword evidence="5" id="KW-0378">Hydrolase</keyword>
<dbReference type="Pfam" id="PF06087">
    <property type="entry name" value="Tyr-DNA_phospho"/>
    <property type="match status" value="1"/>
</dbReference>
<accession>A0A8J6DN86</accession>
<evidence type="ECO:0000256" key="5">
    <source>
        <dbReference type="ARBA" id="ARBA00022801"/>
    </source>
</evidence>
<keyword evidence="4" id="KW-0227">DNA damage</keyword>
<sequence>MNAHSGGHLVGTRQQLDLAVRPAAPSAPWAPQACLLCASNRSMARQRREWFTSPARHVGSRSLSQHSYASLTPVSVPVHSANLSKAAWGALEKNGSQLMIRSYELGVLFLPSAFGLDSFQVKQKFFSGSQEPAASFPVPYDLPPELYGNKGERAKENRGVCTGHTSRAQDRPRCTREPGSRACQQRKLAEALVLPCPGPEPWGVFGRVARAGIIPVAMSLSQTGRGFGTFLTSKHQIHTGTCGFPPENRKAPWDVSVRGGAVPGPVCTGVTLSLVSVPLRTPQGPAAERG</sequence>
<dbReference type="PANTHER" id="PTHR12415">
    <property type="entry name" value="TYROSYL-DNA PHOSPHODIESTERASE 1"/>
    <property type="match status" value="1"/>
</dbReference>
<evidence type="ECO:0000256" key="7">
    <source>
        <dbReference type="ARBA" id="ARBA00023204"/>
    </source>
</evidence>
<dbReference type="Proteomes" id="UP000700334">
    <property type="component" value="Unassembled WGS sequence"/>
</dbReference>
<dbReference type="GO" id="GO:0005634">
    <property type="term" value="C:nucleus"/>
    <property type="evidence" value="ECO:0007669"/>
    <property type="project" value="UniProtKB-SubCell"/>
</dbReference>
<evidence type="ECO:0000313" key="11">
    <source>
        <dbReference type="EMBL" id="KAG8514371.1"/>
    </source>
</evidence>
<dbReference type="SUPFAM" id="SSF56024">
    <property type="entry name" value="Phospholipase D/nuclease"/>
    <property type="match status" value="1"/>
</dbReference>
<dbReference type="GO" id="GO:0017005">
    <property type="term" value="F:3'-tyrosyl-DNA phosphodiesterase activity"/>
    <property type="evidence" value="ECO:0007669"/>
    <property type="project" value="TreeGrafter"/>
</dbReference>
<dbReference type="GO" id="GO:0004527">
    <property type="term" value="F:exonuclease activity"/>
    <property type="evidence" value="ECO:0007669"/>
    <property type="project" value="UniProtKB-KW"/>
</dbReference>
<feature type="region of interest" description="Disordered" evidence="10">
    <location>
        <begin position="156"/>
        <end position="178"/>
    </location>
</feature>
<evidence type="ECO:0000256" key="1">
    <source>
        <dbReference type="ARBA" id="ARBA00004123"/>
    </source>
</evidence>
<dbReference type="InterPro" id="IPR010347">
    <property type="entry name" value="Tdp1"/>
</dbReference>
<evidence type="ECO:0000256" key="9">
    <source>
        <dbReference type="PIRSR" id="PIRSR610347-3"/>
    </source>
</evidence>
<feature type="site" description="Interaction with DNA" evidence="9">
    <location>
        <position position="84"/>
    </location>
</feature>
<dbReference type="GO" id="GO:0006281">
    <property type="term" value="P:DNA repair"/>
    <property type="evidence" value="ECO:0007669"/>
    <property type="project" value="UniProtKB-KW"/>
</dbReference>
<keyword evidence="12" id="KW-1185">Reference proteome</keyword>
<dbReference type="GO" id="GO:0003690">
    <property type="term" value="F:double-stranded DNA binding"/>
    <property type="evidence" value="ECO:0007669"/>
    <property type="project" value="TreeGrafter"/>
</dbReference>
<keyword evidence="6" id="KW-0269">Exonuclease</keyword>